<accession>A0A7S4IXN8</accession>
<protein>
    <recommendedName>
        <fullName evidence="3">F-box domain-containing protein</fullName>
    </recommendedName>
</protein>
<evidence type="ECO:0000256" key="1">
    <source>
        <dbReference type="SAM" id="MobiDB-lite"/>
    </source>
</evidence>
<proteinExistence type="predicted"/>
<gene>
    <name evidence="2" type="ORF">OAUR00152_LOCUS16898</name>
</gene>
<feature type="compositionally biased region" description="Basic residues" evidence="1">
    <location>
        <begin position="9"/>
        <end position="27"/>
    </location>
</feature>
<name>A0A7S4IXN8_9STRA</name>
<reference evidence="2" key="1">
    <citation type="submission" date="2021-01" db="EMBL/GenBank/DDBJ databases">
        <authorList>
            <person name="Corre E."/>
            <person name="Pelletier E."/>
            <person name="Niang G."/>
            <person name="Scheremetjew M."/>
            <person name="Finn R."/>
            <person name="Kale V."/>
            <person name="Holt S."/>
            <person name="Cochrane G."/>
            <person name="Meng A."/>
            <person name="Brown T."/>
            <person name="Cohen L."/>
        </authorList>
    </citation>
    <scope>NUCLEOTIDE SEQUENCE</scope>
    <source>
        <strain evidence="2">Isolate 1302-5</strain>
    </source>
</reference>
<evidence type="ECO:0000313" key="2">
    <source>
        <dbReference type="EMBL" id="CAE2242785.1"/>
    </source>
</evidence>
<dbReference type="AlphaFoldDB" id="A0A7S4IXN8"/>
<organism evidence="2">
    <name type="scientific">Odontella aurita</name>
    <dbReference type="NCBI Taxonomy" id="265563"/>
    <lineage>
        <taxon>Eukaryota</taxon>
        <taxon>Sar</taxon>
        <taxon>Stramenopiles</taxon>
        <taxon>Ochrophyta</taxon>
        <taxon>Bacillariophyta</taxon>
        <taxon>Mediophyceae</taxon>
        <taxon>Biddulphiophycidae</taxon>
        <taxon>Eupodiscales</taxon>
        <taxon>Odontellaceae</taxon>
        <taxon>Odontella</taxon>
    </lineage>
</organism>
<dbReference type="EMBL" id="HBKQ01024734">
    <property type="protein sequence ID" value="CAE2242785.1"/>
    <property type="molecule type" value="Transcribed_RNA"/>
</dbReference>
<sequence length="291" mass="32595">MSTQLFGACRRHNASSRTTRQRRRNTRKPFPWLNRNDYYFCLRGAHRLTSTSSARHRKFRQVDGVPDVLLSGVLSYLPRKSHLPVCHISRRFRSCWLEMKHLSCQNDANEISEQAGDNRGGSAEITSIWAQWDGSTSAGTGGVLTSLADDALKTSPLQIGNIFKSPWNKPGCGTLQTSLLRYYVLSGWNGPERIRKVMHGAAARGDVDGMAFLVEEGMCNLDDKELCTVAGAAGQLDALIWLREKRNCPWDPTEVYREASENIHEDVMTYVEMNSAGYQIQTHYGVGLPVA</sequence>
<evidence type="ECO:0008006" key="3">
    <source>
        <dbReference type="Google" id="ProtNLM"/>
    </source>
</evidence>
<feature type="region of interest" description="Disordered" evidence="1">
    <location>
        <begin position="1"/>
        <end position="29"/>
    </location>
</feature>